<comment type="caution">
    <text evidence="2">The sequence shown here is derived from an EMBL/GenBank/DDBJ whole genome shotgun (WGS) entry which is preliminary data.</text>
</comment>
<protein>
    <recommendedName>
        <fullName evidence="4">Flagellar hook-length control protein FliK</fullName>
    </recommendedName>
</protein>
<keyword evidence="1" id="KW-0175">Coiled coil</keyword>
<name>A0A1F2PLV6_9FIRM</name>
<reference evidence="2 3" key="1">
    <citation type="submission" date="2015-09" db="EMBL/GenBank/DDBJ databases">
        <title>Genome sequence of Acetobacterium wieringae DSM 1911.</title>
        <authorList>
            <person name="Poehlein A."/>
            <person name="Bengelsdorf F.R."/>
            <person name="Schiel-Bengelsdorf B."/>
            <person name="Duerre P."/>
            <person name="Daniel R."/>
        </authorList>
    </citation>
    <scope>NUCLEOTIDE SEQUENCE [LARGE SCALE GENOMIC DNA]</scope>
    <source>
        <strain evidence="2 3">DSM 1911</strain>
    </source>
</reference>
<sequence>MDSIKITSTVSTPKVTDIPSKHTPSDSIFDINNLDNAVKIEPVSENYQKESFRETLFQNLQKEILKPLMNSTTAEADALRKLVLISELFESSAGAIPKEILDGIFINSQDLLSELLLRDKTDSIFKGAFFDSLRSLAKLEGYPQLKDAIVSILRHYDAYVNRNQTLNGIFLESSRLLMTLPSKERALLEQQLIKLEAVLSKSNGLEQPNQELQNLINLKAAQNGKLGDQLEQRLARIEELLQLKNLNYQEIQQLLKNETIPALRQILQSQAYSDKTYQSIATIIDHIVRYDKGNPEQLEAAVLRFSQALKPLSNLTDSDIVEMKNQLFRHAKEAEILAERLESSSRNPGEGEKVALAQLLEQALDENNSSKIINSAHSLLETMVRNESPILTIMHFLIPLRFLDENSYGEFFVDKDPTAKKGEKGKAENATDIFFTIQSDRYGNFEVELLARDKNITLNIKSPAPLVETLKSTREQLKTIVEEQGYSLAGYGVGEYTQSQTILQRFPKLAFRKVGLDVTI</sequence>
<feature type="coiled-coil region" evidence="1">
    <location>
        <begin position="227"/>
        <end position="254"/>
    </location>
</feature>
<evidence type="ECO:0008006" key="4">
    <source>
        <dbReference type="Google" id="ProtNLM"/>
    </source>
</evidence>
<evidence type="ECO:0000256" key="1">
    <source>
        <dbReference type="SAM" id="Coils"/>
    </source>
</evidence>
<dbReference type="Proteomes" id="UP000176244">
    <property type="component" value="Unassembled WGS sequence"/>
</dbReference>
<evidence type="ECO:0000313" key="3">
    <source>
        <dbReference type="Proteomes" id="UP000176244"/>
    </source>
</evidence>
<dbReference type="EMBL" id="LKEU01000017">
    <property type="protein sequence ID" value="OFV71666.1"/>
    <property type="molecule type" value="Genomic_DNA"/>
</dbReference>
<proteinExistence type="predicted"/>
<organism evidence="2 3">
    <name type="scientific">Acetobacterium wieringae</name>
    <dbReference type="NCBI Taxonomy" id="52694"/>
    <lineage>
        <taxon>Bacteria</taxon>
        <taxon>Bacillati</taxon>
        <taxon>Bacillota</taxon>
        <taxon>Clostridia</taxon>
        <taxon>Eubacteriales</taxon>
        <taxon>Eubacteriaceae</taxon>
        <taxon>Acetobacterium</taxon>
    </lineage>
</organism>
<accession>A0A1F2PLV6</accession>
<dbReference type="AlphaFoldDB" id="A0A1F2PLV6"/>
<dbReference type="RefSeq" id="WP_070370140.1">
    <property type="nucleotide sequence ID" value="NZ_LKEU01000017.1"/>
</dbReference>
<dbReference type="OrthoDB" id="1841645at2"/>
<gene>
    <name evidence="2" type="ORF">ACWI_07910</name>
</gene>
<evidence type="ECO:0000313" key="2">
    <source>
        <dbReference type="EMBL" id="OFV71666.1"/>
    </source>
</evidence>